<sequence>MSLEDVQGRLIEAVQCTWRMPDREREWHAVKASWPDYRHHTGFGDHDAFGPPNAAAMPVQPKLTRKEMAEMEEAFAWLMAASEDDRRLIALAIRALAKGHERVPWMKLRRAMGVKRGADGLRMRYSRAMLKVCERANRRFGRNSVSRG</sequence>
<name>A0ABS7PXS5_9SPHN</name>
<gene>
    <name evidence="1" type="ORF">K7G82_27655</name>
</gene>
<accession>A0ABS7PXS5</accession>
<protein>
    <submittedName>
        <fullName evidence="1">Uncharacterized protein</fullName>
    </submittedName>
</protein>
<evidence type="ECO:0000313" key="1">
    <source>
        <dbReference type="EMBL" id="MBY8826108.1"/>
    </source>
</evidence>
<reference evidence="1 2" key="1">
    <citation type="submission" date="2021-08" db="EMBL/GenBank/DDBJ databases">
        <authorList>
            <person name="Tuo L."/>
        </authorList>
    </citation>
    <scope>NUCLEOTIDE SEQUENCE [LARGE SCALE GENOMIC DNA]</scope>
    <source>
        <strain evidence="1 2">JCM 31229</strain>
    </source>
</reference>
<evidence type="ECO:0000313" key="2">
    <source>
        <dbReference type="Proteomes" id="UP000706039"/>
    </source>
</evidence>
<dbReference type="Proteomes" id="UP000706039">
    <property type="component" value="Unassembled WGS sequence"/>
</dbReference>
<dbReference type="EMBL" id="JAINVV010000014">
    <property type="protein sequence ID" value="MBY8826108.1"/>
    <property type="molecule type" value="Genomic_DNA"/>
</dbReference>
<organism evidence="1 2">
    <name type="scientific">Sphingomonas colocasiae</name>
    <dbReference type="NCBI Taxonomy" id="1848973"/>
    <lineage>
        <taxon>Bacteria</taxon>
        <taxon>Pseudomonadati</taxon>
        <taxon>Pseudomonadota</taxon>
        <taxon>Alphaproteobacteria</taxon>
        <taxon>Sphingomonadales</taxon>
        <taxon>Sphingomonadaceae</taxon>
        <taxon>Sphingomonas</taxon>
    </lineage>
</organism>
<keyword evidence="2" id="KW-1185">Reference proteome</keyword>
<comment type="caution">
    <text evidence="1">The sequence shown here is derived from an EMBL/GenBank/DDBJ whole genome shotgun (WGS) entry which is preliminary data.</text>
</comment>
<proteinExistence type="predicted"/>